<name>A0A3M8FB47_9ACTN</name>
<sequence>MRERWVRGGDGVRLCVAALGDPEQPVVVLVHGYPDSKEVWTGVARQLADRFHVVLYDLRGCGRSTAPRPLRGGFTLEKLTADFRAVADAVSPGRPVHLVGHDWGSVQGWEFVTTAAADRVASFTSVSGPSLDHFGHWAARRRSGALGARGVRELLGQRLRSWYVYALHTPVLPELAWRGPLARRWPGVLRRLEKLPADGYPTPSLARDAAHGAWLYRDNFRPRTRRPRGDARARVPVQLVVPAGDVFLSEHLYDDLGLWAPRLVRRRVAAGHWVIRTQPERVAGWIAEFALETGASSGFPATEPSAG</sequence>
<feature type="domain" description="AB hydrolase-1" evidence="2">
    <location>
        <begin position="25"/>
        <end position="275"/>
    </location>
</feature>
<dbReference type="OrthoDB" id="4220752at2"/>
<gene>
    <name evidence="3" type="ORF">SFRA_028775</name>
</gene>
<comment type="caution">
    <text evidence="3">The sequence shown here is derived from an EMBL/GenBank/DDBJ whole genome shotgun (WGS) entry which is preliminary data.</text>
</comment>
<dbReference type="SUPFAM" id="SSF53474">
    <property type="entry name" value="alpha/beta-Hydrolases"/>
    <property type="match status" value="1"/>
</dbReference>
<protein>
    <submittedName>
        <fullName evidence="3">Alpha/beta fold hydrolase</fullName>
    </submittedName>
</protein>
<dbReference type="Pfam" id="PF00561">
    <property type="entry name" value="Abhydrolase_1"/>
    <property type="match status" value="1"/>
</dbReference>
<organism evidence="3 4">
    <name type="scientific">Streptomyces xinghaiensis</name>
    <dbReference type="NCBI Taxonomy" id="1038928"/>
    <lineage>
        <taxon>Bacteria</taxon>
        <taxon>Bacillati</taxon>
        <taxon>Actinomycetota</taxon>
        <taxon>Actinomycetes</taxon>
        <taxon>Kitasatosporales</taxon>
        <taxon>Streptomycetaceae</taxon>
        <taxon>Streptomyces</taxon>
    </lineage>
</organism>
<dbReference type="GO" id="GO:0016787">
    <property type="term" value="F:hydrolase activity"/>
    <property type="evidence" value="ECO:0007669"/>
    <property type="project" value="UniProtKB-KW"/>
</dbReference>
<dbReference type="AlphaFoldDB" id="A0A3M8FB47"/>
<dbReference type="PRINTS" id="PR00412">
    <property type="entry name" value="EPOXHYDRLASE"/>
</dbReference>
<keyword evidence="1 3" id="KW-0378">Hydrolase</keyword>
<accession>A0A3M8FB47</accession>
<keyword evidence="4" id="KW-1185">Reference proteome</keyword>
<dbReference type="EMBL" id="JNAD02000017">
    <property type="protein sequence ID" value="RKM91570.1"/>
    <property type="molecule type" value="Genomic_DNA"/>
</dbReference>
<dbReference type="Gene3D" id="3.40.50.1820">
    <property type="entry name" value="alpha/beta hydrolase"/>
    <property type="match status" value="1"/>
</dbReference>
<proteinExistence type="predicted"/>
<evidence type="ECO:0000256" key="1">
    <source>
        <dbReference type="ARBA" id="ARBA00022801"/>
    </source>
</evidence>
<evidence type="ECO:0000259" key="2">
    <source>
        <dbReference type="Pfam" id="PF00561"/>
    </source>
</evidence>
<dbReference type="Proteomes" id="UP000028058">
    <property type="component" value="Unassembled WGS sequence"/>
</dbReference>
<dbReference type="PANTHER" id="PTHR43329">
    <property type="entry name" value="EPOXIDE HYDROLASE"/>
    <property type="match status" value="1"/>
</dbReference>
<evidence type="ECO:0000313" key="4">
    <source>
        <dbReference type="Proteomes" id="UP000028058"/>
    </source>
</evidence>
<evidence type="ECO:0000313" key="3">
    <source>
        <dbReference type="EMBL" id="RKM91570.1"/>
    </source>
</evidence>
<dbReference type="InterPro" id="IPR029058">
    <property type="entry name" value="AB_hydrolase_fold"/>
</dbReference>
<dbReference type="InterPro" id="IPR000073">
    <property type="entry name" value="AB_hydrolase_1"/>
</dbReference>
<dbReference type="InterPro" id="IPR000639">
    <property type="entry name" value="Epox_hydrolase-like"/>
</dbReference>
<reference evidence="3 4" key="1">
    <citation type="journal article" date="2014" name="Genome Announc.">
        <title>Draft Genome Sequence of Streptomyces fradiae ATCC 19609, a Strain Highly Sensitive to Antibiotics.</title>
        <authorList>
            <person name="Bekker O.B."/>
            <person name="Klimina K.M."/>
            <person name="Vatlin A.A."/>
            <person name="Zakharevich N.V."/>
            <person name="Kasianov A.S."/>
            <person name="Danilenko V.N."/>
        </authorList>
    </citation>
    <scope>NUCLEOTIDE SEQUENCE [LARGE SCALE GENOMIC DNA]</scope>
    <source>
        <strain evidence="3 4">ATCC 19609</strain>
    </source>
</reference>